<evidence type="ECO:0000256" key="1">
    <source>
        <dbReference type="ARBA" id="ARBA00023125"/>
    </source>
</evidence>
<feature type="region of interest" description="Disordered" evidence="3">
    <location>
        <begin position="120"/>
        <end position="143"/>
    </location>
</feature>
<dbReference type="InterPro" id="IPR012340">
    <property type="entry name" value="NA-bd_OB-fold"/>
</dbReference>
<comment type="caution">
    <text evidence="4">The sequence shown here is derived from an EMBL/GenBank/DDBJ whole genome shotgun (WGS) entry which is preliminary data.</text>
</comment>
<dbReference type="CDD" id="cd04496">
    <property type="entry name" value="SSB_OBF"/>
    <property type="match status" value="1"/>
</dbReference>
<dbReference type="Gene3D" id="2.40.50.140">
    <property type="entry name" value="Nucleic acid-binding proteins"/>
    <property type="match status" value="1"/>
</dbReference>
<dbReference type="EMBL" id="SOFY01000061">
    <property type="protein sequence ID" value="TFC44863.1"/>
    <property type="molecule type" value="Genomic_DNA"/>
</dbReference>
<keyword evidence="5" id="KW-1185">Reference proteome</keyword>
<sequence length="143" mass="15852">MAIHTQQSLSGFIATDPQLSFNANGEARLHVRIGQEHFERNPDGSFTQQETTFHDLVMYRRSAERAFAQLAKGDNFVAEGYVHPYSYERDGQTITGEEFVAKRLGHDTARSIYAVDRSRGQGAGIEQTAPDAAAAKPIRPITL</sequence>
<dbReference type="PROSITE" id="PS50935">
    <property type="entry name" value="SSB"/>
    <property type="match status" value="1"/>
</dbReference>
<evidence type="ECO:0000256" key="3">
    <source>
        <dbReference type="SAM" id="MobiDB-lite"/>
    </source>
</evidence>
<keyword evidence="1 2" id="KW-0238">DNA-binding</keyword>
<dbReference type="Proteomes" id="UP000297403">
    <property type="component" value="Unassembled WGS sequence"/>
</dbReference>
<dbReference type="InterPro" id="IPR000424">
    <property type="entry name" value="Primosome_PriB/ssb"/>
</dbReference>
<gene>
    <name evidence="4" type="ORF">E3O49_11175</name>
</gene>
<evidence type="ECO:0000313" key="5">
    <source>
        <dbReference type="Proteomes" id="UP000297403"/>
    </source>
</evidence>
<dbReference type="GO" id="GO:0003697">
    <property type="term" value="F:single-stranded DNA binding"/>
    <property type="evidence" value="ECO:0007669"/>
    <property type="project" value="InterPro"/>
</dbReference>
<dbReference type="RefSeq" id="WP_134434754.1">
    <property type="nucleotide sequence ID" value="NZ_SOFY01000061.1"/>
</dbReference>
<organism evidence="4 5">
    <name type="scientific">Cryobacterium shii</name>
    <dbReference type="NCBI Taxonomy" id="1259235"/>
    <lineage>
        <taxon>Bacteria</taxon>
        <taxon>Bacillati</taxon>
        <taxon>Actinomycetota</taxon>
        <taxon>Actinomycetes</taxon>
        <taxon>Micrococcales</taxon>
        <taxon>Microbacteriaceae</taxon>
        <taxon>Cryobacterium</taxon>
    </lineage>
</organism>
<proteinExistence type="predicted"/>
<evidence type="ECO:0000256" key="2">
    <source>
        <dbReference type="PROSITE-ProRule" id="PRU00252"/>
    </source>
</evidence>
<accession>A0AAQ2HEX0</accession>
<dbReference type="Pfam" id="PF00436">
    <property type="entry name" value="SSB"/>
    <property type="match status" value="1"/>
</dbReference>
<name>A0AAQ2HEX0_9MICO</name>
<reference evidence="4 5" key="1">
    <citation type="submission" date="2019-03" db="EMBL/GenBank/DDBJ databases">
        <title>Genomics of glacier-inhabiting Cryobacterium strains.</title>
        <authorList>
            <person name="Liu Q."/>
            <person name="Xin Y.-H."/>
        </authorList>
    </citation>
    <scope>NUCLEOTIDE SEQUENCE [LARGE SCALE GENOMIC DNA]</scope>
    <source>
        <strain evidence="5">TMT1-22</strain>
    </source>
</reference>
<evidence type="ECO:0000313" key="4">
    <source>
        <dbReference type="EMBL" id="TFC44863.1"/>
    </source>
</evidence>
<protein>
    <submittedName>
        <fullName evidence="4">Single-stranded DNA-binding protein</fullName>
    </submittedName>
</protein>
<dbReference type="AlphaFoldDB" id="A0AAQ2HEX0"/>
<dbReference type="SUPFAM" id="SSF50249">
    <property type="entry name" value="Nucleic acid-binding proteins"/>
    <property type="match status" value="1"/>
</dbReference>